<reference evidence="3 4" key="1">
    <citation type="submission" date="2024-06" db="EMBL/GenBank/DDBJ databases">
        <title>The Natural Products Discovery Center: Release of the First 8490 Sequenced Strains for Exploring Actinobacteria Biosynthetic Diversity.</title>
        <authorList>
            <person name="Kalkreuter E."/>
            <person name="Kautsar S.A."/>
            <person name="Yang D."/>
            <person name="Bader C.D."/>
            <person name="Teijaro C.N."/>
            <person name="Fluegel L."/>
            <person name="Davis C.M."/>
            <person name="Simpson J.R."/>
            <person name="Lauterbach L."/>
            <person name="Steele A.D."/>
            <person name="Gui C."/>
            <person name="Meng S."/>
            <person name="Li G."/>
            <person name="Viehrig K."/>
            <person name="Ye F."/>
            <person name="Su P."/>
            <person name="Kiefer A.F."/>
            <person name="Nichols A."/>
            <person name="Cepeda A.J."/>
            <person name="Yan W."/>
            <person name="Fan B."/>
            <person name="Jiang Y."/>
            <person name="Adhikari A."/>
            <person name="Zheng C.-J."/>
            <person name="Schuster L."/>
            <person name="Cowan T.M."/>
            <person name="Smanski M.J."/>
            <person name="Chevrette M.G."/>
            <person name="De Carvalho L.P.S."/>
            <person name="Shen B."/>
        </authorList>
    </citation>
    <scope>NUCLEOTIDE SEQUENCE [LARGE SCALE GENOMIC DNA]</scope>
    <source>
        <strain evidence="3 4">NPDC048946</strain>
    </source>
</reference>
<dbReference type="InterPro" id="IPR020904">
    <property type="entry name" value="Sc_DH/Rdtase_CS"/>
</dbReference>
<dbReference type="Pfam" id="PF13561">
    <property type="entry name" value="adh_short_C2"/>
    <property type="match status" value="1"/>
</dbReference>
<dbReference type="EMBL" id="JBEZFP010000151">
    <property type="protein sequence ID" value="MEU8139060.1"/>
    <property type="molecule type" value="Genomic_DNA"/>
</dbReference>
<organism evidence="3 4">
    <name type="scientific">Streptodolium elevatio</name>
    <dbReference type="NCBI Taxonomy" id="3157996"/>
    <lineage>
        <taxon>Bacteria</taxon>
        <taxon>Bacillati</taxon>
        <taxon>Actinomycetota</taxon>
        <taxon>Actinomycetes</taxon>
        <taxon>Kitasatosporales</taxon>
        <taxon>Streptomycetaceae</taxon>
        <taxon>Streptodolium</taxon>
    </lineage>
</organism>
<evidence type="ECO:0000313" key="4">
    <source>
        <dbReference type="Proteomes" id="UP001551482"/>
    </source>
</evidence>
<dbReference type="RefSeq" id="WP_358362905.1">
    <property type="nucleotide sequence ID" value="NZ_JBEZFP010000151.1"/>
</dbReference>
<keyword evidence="4" id="KW-1185">Reference proteome</keyword>
<dbReference type="PROSITE" id="PS00061">
    <property type="entry name" value="ADH_SHORT"/>
    <property type="match status" value="1"/>
</dbReference>
<dbReference type="GO" id="GO:0047936">
    <property type="term" value="F:glucose 1-dehydrogenase [NAD(P)+] activity"/>
    <property type="evidence" value="ECO:0007669"/>
    <property type="project" value="UniProtKB-EC"/>
</dbReference>
<dbReference type="SUPFAM" id="SSF51735">
    <property type="entry name" value="NAD(P)-binding Rossmann-fold domains"/>
    <property type="match status" value="1"/>
</dbReference>
<protein>
    <submittedName>
        <fullName evidence="3">Glucose 1-dehydrogenase</fullName>
        <ecNumber evidence="3">1.1.1.47</ecNumber>
    </submittedName>
</protein>
<evidence type="ECO:0000256" key="2">
    <source>
        <dbReference type="ARBA" id="ARBA00023002"/>
    </source>
</evidence>
<evidence type="ECO:0000256" key="1">
    <source>
        <dbReference type="ARBA" id="ARBA00006484"/>
    </source>
</evidence>
<dbReference type="InterPro" id="IPR002347">
    <property type="entry name" value="SDR_fam"/>
</dbReference>
<keyword evidence="2 3" id="KW-0560">Oxidoreductase</keyword>
<dbReference type="PRINTS" id="PR00081">
    <property type="entry name" value="GDHRDH"/>
</dbReference>
<sequence length="258" mass="27268">MAPQLADQLDGKVAIITGAARGQGEAEARLFVARGARVVLTDLLEEEGEKVAAELGDAALFVRHDVSSQEDWAKVVATALENFGRVDVLVNNAAIYWTKPFEHETVDGLDRIFKVNFQGVFLGMQAVLPTMKAQRAGSIVNISSQSGLEGLPSHAAYGATKWAVRGLSKTVSLEVAEHGVRINSVYPGVIDTPMIAKVGVERGPGKFPAVPLRRVAVPEEVAETVAFLASDASSYMTGAELVVDGGMTAGAVPPPGRY</sequence>
<dbReference type="PANTHER" id="PTHR24321">
    <property type="entry name" value="DEHYDROGENASES, SHORT CHAIN"/>
    <property type="match status" value="1"/>
</dbReference>
<gene>
    <name evidence="3" type="ORF">AB0C36_36865</name>
</gene>
<dbReference type="NCBIfam" id="NF005559">
    <property type="entry name" value="PRK07231.1"/>
    <property type="match status" value="1"/>
</dbReference>
<dbReference type="EC" id="1.1.1.47" evidence="3"/>
<comment type="caution">
    <text evidence="3">The sequence shown here is derived from an EMBL/GenBank/DDBJ whole genome shotgun (WGS) entry which is preliminary data.</text>
</comment>
<accession>A0ABV3DTI0</accession>
<dbReference type="Proteomes" id="UP001551482">
    <property type="component" value="Unassembled WGS sequence"/>
</dbReference>
<dbReference type="PRINTS" id="PR00080">
    <property type="entry name" value="SDRFAMILY"/>
</dbReference>
<name>A0ABV3DTI0_9ACTN</name>
<dbReference type="InterPro" id="IPR036291">
    <property type="entry name" value="NAD(P)-bd_dom_sf"/>
</dbReference>
<dbReference type="PANTHER" id="PTHR24321:SF8">
    <property type="entry name" value="ESTRADIOL 17-BETA-DEHYDROGENASE 8-RELATED"/>
    <property type="match status" value="1"/>
</dbReference>
<proteinExistence type="inferred from homology"/>
<comment type="similarity">
    <text evidence="1">Belongs to the short-chain dehydrogenases/reductases (SDR) family.</text>
</comment>
<evidence type="ECO:0000313" key="3">
    <source>
        <dbReference type="EMBL" id="MEU8139060.1"/>
    </source>
</evidence>
<dbReference type="Gene3D" id="3.40.50.720">
    <property type="entry name" value="NAD(P)-binding Rossmann-like Domain"/>
    <property type="match status" value="1"/>
</dbReference>